<protein>
    <submittedName>
        <fullName evidence="1">Uncharacterized protein</fullName>
    </submittedName>
</protein>
<comment type="caution">
    <text evidence="1">The sequence shown here is derived from an EMBL/GenBank/DDBJ whole genome shotgun (WGS) entry which is preliminary data.</text>
</comment>
<reference evidence="1" key="1">
    <citation type="submission" date="2022-04" db="EMBL/GenBank/DDBJ databases">
        <title>Genome of the entomopathogenic fungus Entomophthora muscae.</title>
        <authorList>
            <person name="Elya C."/>
            <person name="Lovett B.R."/>
            <person name="Lee E."/>
            <person name="Macias A.M."/>
            <person name="Hajek A.E."/>
            <person name="De Bivort B.L."/>
            <person name="Kasson M.T."/>
            <person name="De Fine Licht H.H."/>
            <person name="Stajich J.E."/>
        </authorList>
    </citation>
    <scope>NUCLEOTIDE SEQUENCE</scope>
    <source>
        <strain evidence="1">Berkeley</strain>
    </source>
</reference>
<evidence type="ECO:0000313" key="2">
    <source>
        <dbReference type="Proteomes" id="UP001165960"/>
    </source>
</evidence>
<evidence type="ECO:0000313" key="1">
    <source>
        <dbReference type="EMBL" id="KAJ9077321.1"/>
    </source>
</evidence>
<accession>A0ACC2TSI3</accession>
<organism evidence="1 2">
    <name type="scientific">Entomophthora muscae</name>
    <dbReference type="NCBI Taxonomy" id="34485"/>
    <lineage>
        <taxon>Eukaryota</taxon>
        <taxon>Fungi</taxon>
        <taxon>Fungi incertae sedis</taxon>
        <taxon>Zoopagomycota</taxon>
        <taxon>Entomophthoromycotina</taxon>
        <taxon>Entomophthoromycetes</taxon>
        <taxon>Entomophthorales</taxon>
        <taxon>Entomophthoraceae</taxon>
        <taxon>Entomophthora</taxon>
    </lineage>
</organism>
<dbReference type="EMBL" id="QTSX02002205">
    <property type="protein sequence ID" value="KAJ9077321.1"/>
    <property type="molecule type" value="Genomic_DNA"/>
</dbReference>
<name>A0ACC2TSI3_9FUNG</name>
<proteinExistence type="predicted"/>
<gene>
    <name evidence="1" type="ORF">DSO57_1017807</name>
</gene>
<sequence length="278" mass="31292">MRRTQNVTSCEMDQTLLWDPRQRPENYLSSGLKGWFLGIYLAYLVAGIAAMSSAIYFLLTPFQQWSNLISSTQLYILVVISAVMILSSLCAFVGGTSRNLGFWALQINRILLLGAMVATFVLGSYVWFDSLDVRMNYSGRWASWQDQLKEGVQAAGQCCGYTDSRDNPVFTTACSPEVIRLGLLPGCSEKLFTFINHYLQIIYSAMFVYVFLGVAALLATLIFIHSLHIQIRYEKSQARICIHNSLPIPPSRDSQRLSSHPISSRHVSVIYNRESSAF</sequence>
<dbReference type="Proteomes" id="UP001165960">
    <property type="component" value="Unassembled WGS sequence"/>
</dbReference>
<keyword evidence="2" id="KW-1185">Reference proteome</keyword>